<sequence length="30" mass="3003">TNMTSVNVKSVTGMPLAKKLPSAAMAALIG</sequence>
<dbReference type="EMBL" id="KI689785">
    <property type="protein sequence ID" value="ETK71613.1"/>
    <property type="molecule type" value="Genomic_DNA"/>
</dbReference>
<dbReference type="Proteomes" id="UP000053236">
    <property type="component" value="Unassembled WGS sequence"/>
</dbReference>
<dbReference type="EMBL" id="KI675900">
    <property type="protein sequence ID" value="ETL27579.1"/>
    <property type="molecule type" value="Genomic_DNA"/>
</dbReference>
<proteinExistence type="predicted"/>
<reference evidence="2" key="2">
    <citation type="submission" date="2013-11" db="EMBL/GenBank/DDBJ databases">
        <title>The Genome Sequence of Phytophthora parasitica CJ05E6.</title>
        <authorList>
            <consortium name="The Broad Institute Genomics Platform"/>
            <person name="Russ C."/>
            <person name="Tyler B."/>
            <person name="Panabieres F."/>
            <person name="Shan W."/>
            <person name="Tripathy S."/>
            <person name="Grunwald N."/>
            <person name="Machado M."/>
            <person name="Johnson C.S."/>
            <person name="Arredondo F."/>
            <person name="Hong C."/>
            <person name="Coffey M."/>
            <person name="Young S.K."/>
            <person name="Zeng Q."/>
            <person name="Gargeya S."/>
            <person name="Fitzgerald M."/>
            <person name="Abouelleil A."/>
            <person name="Alvarado L."/>
            <person name="Chapman S.B."/>
            <person name="Gainer-Dewar J."/>
            <person name="Goldberg J."/>
            <person name="Griggs A."/>
            <person name="Gujja S."/>
            <person name="Hansen M."/>
            <person name="Howarth C."/>
            <person name="Imamovic A."/>
            <person name="Ireland A."/>
            <person name="Larimer J."/>
            <person name="McCowan C."/>
            <person name="Murphy C."/>
            <person name="Pearson M."/>
            <person name="Poon T.W."/>
            <person name="Priest M."/>
            <person name="Roberts A."/>
            <person name="Saif S."/>
            <person name="Shea T."/>
            <person name="Sykes S."/>
            <person name="Wortman J."/>
            <person name="Nusbaum C."/>
            <person name="Birren B."/>
        </authorList>
    </citation>
    <scope>NUCLEOTIDE SEQUENCE [LARGE SCALE GENOMIC DNA]</scope>
    <source>
        <strain evidence="2">CJ05E6</strain>
    </source>
</reference>
<dbReference type="Proteomes" id="UP000053864">
    <property type="component" value="Unassembled WGS sequence"/>
</dbReference>
<dbReference type="AlphaFoldDB" id="W2FLC8"/>
<name>W2FLC8_PHYNI</name>
<evidence type="ECO:0000313" key="2">
    <source>
        <dbReference type="EMBL" id="ETL27579.1"/>
    </source>
</evidence>
<evidence type="ECO:0000313" key="1">
    <source>
        <dbReference type="EMBL" id="ETK71613.1"/>
    </source>
</evidence>
<gene>
    <name evidence="1" type="ORF">L915_21174</name>
    <name evidence="2" type="ORF">L916_18883</name>
</gene>
<accession>W2FLC8</accession>
<feature type="non-terminal residue" evidence="1">
    <location>
        <position position="1"/>
    </location>
</feature>
<reference evidence="1" key="1">
    <citation type="submission" date="2013-11" db="EMBL/GenBank/DDBJ databases">
        <title>The Genome Sequence of Phytophthora parasitica CJ02B3.</title>
        <authorList>
            <consortium name="The Broad Institute Genomics Platform"/>
            <person name="Russ C."/>
            <person name="Tyler B."/>
            <person name="Panabieres F."/>
            <person name="Shan W."/>
            <person name="Tripathy S."/>
            <person name="Grunwald N."/>
            <person name="Machado M."/>
            <person name="Johnson C.S."/>
            <person name="Arredondo F."/>
            <person name="Hong C."/>
            <person name="Coffey M."/>
            <person name="Young S.K."/>
            <person name="Zeng Q."/>
            <person name="Gargeya S."/>
            <person name="Fitzgerald M."/>
            <person name="Abouelleil A."/>
            <person name="Alvarado L."/>
            <person name="Chapman S.B."/>
            <person name="Gainer-Dewar J."/>
            <person name="Goldberg J."/>
            <person name="Griggs A."/>
            <person name="Gujja S."/>
            <person name="Hansen M."/>
            <person name="Howarth C."/>
            <person name="Imamovic A."/>
            <person name="Ireland A."/>
            <person name="Larimer J."/>
            <person name="McCowan C."/>
            <person name="Murphy C."/>
            <person name="Pearson M."/>
            <person name="Poon T.W."/>
            <person name="Priest M."/>
            <person name="Roberts A."/>
            <person name="Saif S."/>
            <person name="Shea T."/>
            <person name="Sykes S."/>
            <person name="Wortman J."/>
            <person name="Nusbaum C."/>
            <person name="Birren B."/>
        </authorList>
    </citation>
    <scope>NUCLEOTIDE SEQUENCE [LARGE SCALE GENOMIC DNA]</scope>
    <source>
        <strain evidence="1">CJ02B3</strain>
    </source>
</reference>
<organism evidence="1">
    <name type="scientific">Phytophthora nicotianae</name>
    <name type="common">Potato buckeye rot agent</name>
    <name type="synonym">Phytophthora parasitica</name>
    <dbReference type="NCBI Taxonomy" id="4792"/>
    <lineage>
        <taxon>Eukaryota</taxon>
        <taxon>Sar</taxon>
        <taxon>Stramenopiles</taxon>
        <taxon>Oomycota</taxon>
        <taxon>Peronosporomycetes</taxon>
        <taxon>Peronosporales</taxon>
        <taxon>Peronosporaceae</taxon>
        <taxon>Phytophthora</taxon>
    </lineage>
</organism>
<protein>
    <submittedName>
        <fullName evidence="1">Uncharacterized protein</fullName>
    </submittedName>
</protein>